<name>A0AAW2Q147_SESRA</name>
<evidence type="ECO:0000313" key="2">
    <source>
        <dbReference type="EMBL" id="KAL0361435.1"/>
    </source>
</evidence>
<dbReference type="AlphaFoldDB" id="A0AAW2Q147"/>
<dbReference type="PANTHER" id="PTHR11439:SF465">
    <property type="entry name" value="REVERSE TRANSCRIPTASE TY1_COPIA-TYPE DOMAIN-CONTAINING PROTEIN"/>
    <property type="match status" value="1"/>
</dbReference>
<dbReference type="CDD" id="cd09272">
    <property type="entry name" value="RNase_HI_RT_Ty1"/>
    <property type="match status" value="1"/>
</dbReference>
<gene>
    <name evidence="2" type="ORF">Sradi_3828000</name>
</gene>
<dbReference type="EMBL" id="JACGWJ010000016">
    <property type="protein sequence ID" value="KAL0361435.1"/>
    <property type="molecule type" value="Genomic_DNA"/>
</dbReference>
<dbReference type="InterPro" id="IPR013103">
    <property type="entry name" value="RVT_2"/>
</dbReference>
<dbReference type="PANTHER" id="PTHR11439">
    <property type="entry name" value="GAG-POL-RELATED RETROTRANSPOSON"/>
    <property type="match status" value="1"/>
</dbReference>
<organism evidence="2">
    <name type="scientific">Sesamum radiatum</name>
    <name type="common">Black benniseed</name>
    <dbReference type="NCBI Taxonomy" id="300843"/>
    <lineage>
        <taxon>Eukaryota</taxon>
        <taxon>Viridiplantae</taxon>
        <taxon>Streptophyta</taxon>
        <taxon>Embryophyta</taxon>
        <taxon>Tracheophyta</taxon>
        <taxon>Spermatophyta</taxon>
        <taxon>Magnoliopsida</taxon>
        <taxon>eudicotyledons</taxon>
        <taxon>Gunneridae</taxon>
        <taxon>Pentapetalae</taxon>
        <taxon>asterids</taxon>
        <taxon>lamiids</taxon>
        <taxon>Lamiales</taxon>
        <taxon>Pedaliaceae</taxon>
        <taxon>Sesamum</taxon>
    </lineage>
</organism>
<accession>A0AAW2Q147</accession>
<dbReference type="Pfam" id="PF07727">
    <property type="entry name" value="RVT_2"/>
    <property type="match status" value="1"/>
</dbReference>
<reference evidence="2" key="1">
    <citation type="submission" date="2020-06" db="EMBL/GenBank/DDBJ databases">
        <authorList>
            <person name="Li T."/>
            <person name="Hu X."/>
            <person name="Zhang T."/>
            <person name="Song X."/>
            <person name="Zhang H."/>
            <person name="Dai N."/>
            <person name="Sheng W."/>
            <person name="Hou X."/>
            <person name="Wei L."/>
        </authorList>
    </citation>
    <scope>NUCLEOTIDE SEQUENCE</scope>
    <source>
        <strain evidence="2">G02</strain>
        <tissue evidence="2">Leaf</tissue>
    </source>
</reference>
<proteinExistence type="predicted"/>
<protein>
    <submittedName>
        <fullName evidence="2">Retrovirus-related Pol polyprotein from transposon RE2</fullName>
    </submittedName>
</protein>
<dbReference type="SUPFAM" id="SSF56672">
    <property type="entry name" value="DNA/RNA polymerases"/>
    <property type="match status" value="1"/>
</dbReference>
<sequence length="251" mass="28150">MGPSEDLINEVKRYLDDLFTIKDLDYAKYFFGLEIVRSADGMSVSQHKYTMDIISDSGMAHANPALTPLPAGLKLSRDSGTYLQEPDRFRRLIGRLLYLGFTRPDISFAVQQLSQFLQHPTDHHWHVATHIVRYLNGTTSTGLLFAASNTLQSSVYTDADWGAYVDSPRSVTGDFRISVVTPIPFWCDNQAALHITANPVFHERTKHLDIDCHVVRDQFKAGFISPSFVSSKFQIADLFTKSLPSASFASL</sequence>
<reference evidence="2" key="2">
    <citation type="journal article" date="2024" name="Plant">
        <title>Genomic evolution and insights into agronomic trait innovations of Sesamum species.</title>
        <authorList>
            <person name="Miao H."/>
            <person name="Wang L."/>
            <person name="Qu L."/>
            <person name="Liu H."/>
            <person name="Sun Y."/>
            <person name="Le M."/>
            <person name="Wang Q."/>
            <person name="Wei S."/>
            <person name="Zheng Y."/>
            <person name="Lin W."/>
            <person name="Duan Y."/>
            <person name="Cao H."/>
            <person name="Xiong S."/>
            <person name="Wang X."/>
            <person name="Wei L."/>
            <person name="Li C."/>
            <person name="Ma Q."/>
            <person name="Ju M."/>
            <person name="Zhao R."/>
            <person name="Li G."/>
            <person name="Mu C."/>
            <person name="Tian Q."/>
            <person name="Mei H."/>
            <person name="Zhang T."/>
            <person name="Gao T."/>
            <person name="Zhang H."/>
        </authorList>
    </citation>
    <scope>NUCLEOTIDE SEQUENCE</scope>
    <source>
        <strain evidence="2">G02</strain>
    </source>
</reference>
<comment type="caution">
    <text evidence="2">The sequence shown here is derived from an EMBL/GenBank/DDBJ whole genome shotgun (WGS) entry which is preliminary data.</text>
</comment>
<feature type="domain" description="Reverse transcriptase Ty1/copia-type" evidence="1">
    <location>
        <begin position="6"/>
        <end position="69"/>
    </location>
</feature>
<evidence type="ECO:0000259" key="1">
    <source>
        <dbReference type="Pfam" id="PF07727"/>
    </source>
</evidence>
<dbReference type="InterPro" id="IPR043502">
    <property type="entry name" value="DNA/RNA_pol_sf"/>
</dbReference>